<reference evidence="2" key="1">
    <citation type="submission" date="2020-12" db="UniProtKB">
        <authorList>
            <consortium name="WormBaseParasite"/>
        </authorList>
    </citation>
    <scope>IDENTIFICATION</scope>
    <source>
        <strain evidence="2">MHco3</strain>
    </source>
</reference>
<dbReference type="InterPro" id="IPR036188">
    <property type="entry name" value="FAD/NAD-bd_sf"/>
</dbReference>
<sequence>MKSMTEFLEKFTWLYFNDPNAPFFRVTILSRYGEVTPDGNKYWSLMCECARSIDNPITEEEIVKQAIDGMVIKSMIQRDKIASFHSTALEY</sequence>
<name>A0A7I4YMY8_HAECO</name>
<dbReference type="Gene3D" id="3.50.50.60">
    <property type="entry name" value="FAD/NAD(P)-binding domain"/>
    <property type="match status" value="1"/>
</dbReference>
<evidence type="ECO:0000313" key="1">
    <source>
        <dbReference type="Proteomes" id="UP000025227"/>
    </source>
</evidence>
<keyword evidence="1" id="KW-1185">Reference proteome</keyword>
<organism evidence="1 2">
    <name type="scientific">Haemonchus contortus</name>
    <name type="common">Barber pole worm</name>
    <dbReference type="NCBI Taxonomy" id="6289"/>
    <lineage>
        <taxon>Eukaryota</taxon>
        <taxon>Metazoa</taxon>
        <taxon>Ecdysozoa</taxon>
        <taxon>Nematoda</taxon>
        <taxon>Chromadorea</taxon>
        <taxon>Rhabditida</taxon>
        <taxon>Rhabditina</taxon>
        <taxon>Rhabditomorpha</taxon>
        <taxon>Strongyloidea</taxon>
        <taxon>Trichostrongylidae</taxon>
        <taxon>Haemonchus</taxon>
    </lineage>
</organism>
<dbReference type="WBParaSite" id="HCON_00120640-00001">
    <property type="protein sequence ID" value="HCON_00120640-00001"/>
    <property type="gene ID" value="HCON_00120640"/>
</dbReference>
<dbReference type="AlphaFoldDB" id="A0A7I4YMY8"/>
<dbReference type="OrthoDB" id="38045at2759"/>
<accession>A0A7I4YMY8</accession>
<protein>
    <submittedName>
        <fullName evidence="2">DUF2087 domain-containing protein</fullName>
    </submittedName>
</protein>
<dbReference type="Proteomes" id="UP000025227">
    <property type="component" value="Unplaced"/>
</dbReference>
<proteinExistence type="predicted"/>
<evidence type="ECO:0000313" key="2">
    <source>
        <dbReference type="WBParaSite" id="HCON_00120640-00001"/>
    </source>
</evidence>